<keyword evidence="2" id="KW-0472">Membrane</keyword>
<dbReference type="AlphaFoldDB" id="A0A2P6VB34"/>
<organism evidence="3 4">
    <name type="scientific">Micractinium conductrix</name>
    <dbReference type="NCBI Taxonomy" id="554055"/>
    <lineage>
        <taxon>Eukaryota</taxon>
        <taxon>Viridiplantae</taxon>
        <taxon>Chlorophyta</taxon>
        <taxon>core chlorophytes</taxon>
        <taxon>Trebouxiophyceae</taxon>
        <taxon>Chlorellales</taxon>
        <taxon>Chlorellaceae</taxon>
        <taxon>Chlorella clade</taxon>
        <taxon>Micractinium</taxon>
    </lineage>
</organism>
<feature type="compositionally biased region" description="Gly residues" evidence="1">
    <location>
        <begin position="23"/>
        <end position="40"/>
    </location>
</feature>
<sequence>MVRIIDGEIMADDDPRVAAASAGSGGGGAAGPRPAQGGGAAPRPDAARLLDFDAPVLRLAPDDGTGLAGMPALLLWGMRVPPQHLLLLLGAGLMFGWRGGVFAVLLYMWWRASSAGAAAGTAQQPPTQQRMAAAQDYFSRVLQQEPLGRGGAAPGEERRGAGADPWAARGKPRCLNDQ</sequence>
<evidence type="ECO:0000256" key="2">
    <source>
        <dbReference type="SAM" id="Phobius"/>
    </source>
</evidence>
<feature type="transmembrane region" description="Helical" evidence="2">
    <location>
        <begin position="85"/>
        <end position="110"/>
    </location>
</feature>
<accession>A0A2P6VB34</accession>
<dbReference type="GO" id="GO:0003677">
    <property type="term" value="F:DNA binding"/>
    <property type="evidence" value="ECO:0007669"/>
    <property type="project" value="UniProtKB-KW"/>
</dbReference>
<comment type="caution">
    <text evidence="3">The sequence shown here is derived from an EMBL/GenBank/DDBJ whole genome shotgun (WGS) entry which is preliminary data.</text>
</comment>
<keyword evidence="2" id="KW-0812">Transmembrane</keyword>
<name>A0A2P6VB34_9CHLO</name>
<evidence type="ECO:0000313" key="4">
    <source>
        <dbReference type="Proteomes" id="UP000239649"/>
    </source>
</evidence>
<dbReference type="Proteomes" id="UP000239649">
    <property type="component" value="Unassembled WGS sequence"/>
</dbReference>
<feature type="region of interest" description="Disordered" evidence="1">
    <location>
        <begin position="147"/>
        <end position="178"/>
    </location>
</feature>
<proteinExistence type="predicted"/>
<dbReference type="EMBL" id="LHPF02000015">
    <property type="protein sequence ID" value="PSC71294.1"/>
    <property type="molecule type" value="Genomic_DNA"/>
</dbReference>
<keyword evidence="4" id="KW-1185">Reference proteome</keyword>
<reference evidence="3 4" key="1">
    <citation type="journal article" date="2018" name="Plant J.">
        <title>Genome sequences of Chlorella sorokiniana UTEX 1602 and Micractinium conductrix SAG 241.80: implications to maltose excretion by a green alga.</title>
        <authorList>
            <person name="Arriola M.B."/>
            <person name="Velmurugan N."/>
            <person name="Zhang Y."/>
            <person name="Plunkett M.H."/>
            <person name="Hondzo H."/>
            <person name="Barney B.M."/>
        </authorList>
    </citation>
    <scope>NUCLEOTIDE SEQUENCE [LARGE SCALE GENOMIC DNA]</scope>
    <source>
        <strain evidence="3 4">SAG 241.80</strain>
    </source>
</reference>
<dbReference type="GO" id="GO:0004386">
    <property type="term" value="F:helicase activity"/>
    <property type="evidence" value="ECO:0007669"/>
    <property type="project" value="UniProtKB-KW"/>
</dbReference>
<dbReference type="OrthoDB" id="551831at2759"/>
<gene>
    <name evidence="3" type="ORF">C2E20_5365</name>
</gene>
<evidence type="ECO:0000256" key="1">
    <source>
        <dbReference type="SAM" id="MobiDB-lite"/>
    </source>
</evidence>
<evidence type="ECO:0000313" key="3">
    <source>
        <dbReference type="EMBL" id="PSC71294.1"/>
    </source>
</evidence>
<keyword evidence="2" id="KW-1133">Transmembrane helix</keyword>
<feature type="region of interest" description="Disordered" evidence="1">
    <location>
        <begin position="17"/>
        <end position="44"/>
    </location>
</feature>
<protein>
    <submittedName>
        <fullName evidence="3">Chromodomain-helicase-DNA-binding 1</fullName>
    </submittedName>
</protein>